<evidence type="ECO:0000256" key="3">
    <source>
        <dbReference type="ARBA" id="ARBA00023172"/>
    </source>
</evidence>
<dbReference type="InterPro" id="IPR011010">
    <property type="entry name" value="DNA_brk_join_enz"/>
</dbReference>
<dbReference type="GO" id="GO:0003677">
    <property type="term" value="F:DNA binding"/>
    <property type="evidence" value="ECO:0007669"/>
    <property type="project" value="UniProtKB-KW"/>
</dbReference>
<comment type="caution">
    <text evidence="5">The sequence shown here is derived from an EMBL/GenBank/DDBJ whole genome shotgun (WGS) entry which is preliminary data.</text>
</comment>
<dbReference type="GO" id="GO:0015074">
    <property type="term" value="P:DNA integration"/>
    <property type="evidence" value="ECO:0007669"/>
    <property type="project" value="InterPro"/>
</dbReference>
<dbReference type="GO" id="GO:0006310">
    <property type="term" value="P:DNA recombination"/>
    <property type="evidence" value="ECO:0007669"/>
    <property type="project" value="UniProtKB-KW"/>
</dbReference>
<keyword evidence="2" id="KW-0238">DNA-binding</keyword>
<dbReference type="PANTHER" id="PTHR30349">
    <property type="entry name" value="PHAGE INTEGRASE-RELATED"/>
    <property type="match status" value="1"/>
</dbReference>
<feature type="domain" description="Tyr recombinase" evidence="4">
    <location>
        <begin position="116"/>
        <end position="322"/>
    </location>
</feature>
<proteinExistence type="inferred from homology"/>
<evidence type="ECO:0000313" key="5">
    <source>
        <dbReference type="EMBL" id="KAA3951352.1"/>
    </source>
</evidence>
<dbReference type="Proteomes" id="UP000323717">
    <property type="component" value="Unassembled WGS sequence"/>
</dbReference>
<reference evidence="5 6" key="1">
    <citation type="journal article" date="2019" name="Nat. Med.">
        <title>A library of human gut bacterial isolates paired with longitudinal multiomics data enables mechanistic microbiome research.</title>
        <authorList>
            <person name="Poyet M."/>
            <person name="Groussin M."/>
            <person name="Gibbons S.M."/>
            <person name="Avila-Pacheco J."/>
            <person name="Jiang X."/>
            <person name="Kearney S.M."/>
            <person name="Perrotta A.R."/>
            <person name="Berdy B."/>
            <person name="Zhao S."/>
            <person name="Lieberman T.D."/>
            <person name="Swanson P.K."/>
            <person name="Smith M."/>
            <person name="Roesemann S."/>
            <person name="Alexander J.E."/>
            <person name="Rich S.A."/>
            <person name="Livny J."/>
            <person name="Vlamakis H."/>
            <person name="Clish C."/>
            <person name="Bullock K."/>
            <person name="Deik A."/>
            <person name="Scott J."/>
            <person name="Pierce K.A."/>
            <person name="Xavier R.J."/>
            <person name="Alm E.J."/>
        </authorList>
    </citation>
    <scope>NUCLEOTIDE SEQUENCE [LARGE SCALE GENOMIC DNA]</scope>
    <source>
        <strain evidence="5 6">BIOML-A163</strain>
    </source>
</reference>
<evidence type="ECO:0000256" key="2">
    <source>
        <dbReference type="ARBA" id="ARBA00023125"/>
    </source>
</evidence>
<evidence type="ECO:0000256" key="1">
    <source>
        <dbReference type="ARBA" id="ARBA00008857"/>
    </source>
</evidence>
<dbReference type="SUPFAM" id="SSF56349">
    <property type="entry name" value="DNA breaking-rejoining enzymes"/>
    <property type="match status" value="1"/>
</dbReference>
<dbReference type="PANTHER" id="PTHR30349:SF41">
    <property type="entry name" value="INTEGRASE_RECOMBINASE PROTEIN MJ0367-RELATED"/>
    <property type="match status" value="1"/>
</dbReference>
<organism evidence="5 6">
    <name type="scientific">Bacteroides ovatus</name>
    <dbReference type="NCBI Taxonomy" id="28116"/>
    <lineage>
        <taxon>Bacteria</taxon>
        <taxon>Pseudomonadati</taxon>
        <taxon>Bacteroidota</taxon>
        <taxon>Bacteroidia</taxon>
        <taxon>Bacteroidales</taxon>
        <taxon>Bacteroidaceae</taxon>
        <taxon>Bacteroides</taxon>
    </lineage>
</organism>
<evidence type="ECO:0000259" key="4">
    <source>
        <dbReference type="PROSITE" id="PS51898"/>
    </source>
</evidence>
<dbReference type="Pfam" id="PF00589">
    <property type="entry name" value="Phage_integrase"/>
    <property type="match status" value="1"/>
</dbReference>
<dbReference type="InterPro" id="IPR002104">
    <property type="entry name" value="Integrase_catalytic"/>
</dbReference>
<dbReference type="InterPro" id="IPR050090">
    <property type="entry name" value="Tyrosine_recombinase_XerCD"/>
</dbReference>
<comment type="similarity">
    <text evidence="1">Belongs to the 'phage' integrase family.</text>
</comment>
<keyword evidence="3" id="KW-0233">DNA recombination</keyword>
<protein>
    <submittedName>
        <fullName evidence="5">Tyrosine-type recombinase/integrase</fullName>
    </submittedName>
</protein>
<name>A0A5M5C1S0_BACOV</name>
<dbReference type="Gene3D" id="1.10.443.10">
    <property type="entry name" value="Intergrase catalytic core"/>
    <property type="match status" value="1"/>
</dbReference>
<dbReference type="PROSITE" id="PS51898">
    <property type="entry name" value="TYR_RECOMBINASE"/>
    <property type="match status" value="1"/>
</dbReference>
<dbReference type="EMBL" id="VWLE01000168">
    <property type="protein sequence ID" value="KAA3951352.1"/>
    <property type="molecule type" value="Genomic_DNA"/>
</dbReference>
<evidence type="ECO:0000313" key="6">
    <source>
        <dbReference type="Proteomes" id="UP000323717"/>
    </source>
</evidence>
<dbReference type="InterPro" id="IPR013762">
    <property type="entry name" value="Integrase-like_cat_sf"/>
</dbReference>
<dbReference type="AlphaFoldDB" id="A0A5M5C1S0"/>
<gene>
    <name evidence="5" type="ORF">F3D71_13000</name>
</gene>
<sequence length="346" mass="40674">MGQHSINNYKGKFHSSLSTYMISFIRERNLYTSKDECVELQYTMGQLDRYLVSIGYTKKYLNQESIQGWLGSFSGIKDITLYRKYIIVAKFSRYLCEMGMDSYIIRAPRKLRHCDFVPHIFTHEEILMLFNTADSLRQRSTQSKSFILIMPALLRLLYSTGIRIGEALNIKNEDIDFDRKVIVINKSKNGKQRYAPINDSLEFILREYLAWRTKIKKCQLDKPNAHFFVNFLGNNPCLRAVQTWFKKILDQSNIVIKGDPETYRLHAIRHTACVHAMMKLSKGGMNVYAYLPVLATFMGHKHINDTEYYLRLTLEMYPEILKIDKHLTPDILNKLSKYSNMNYEYE</sequence>
<accession>A0A5M5C1S0</accession>